<dbReference type="NCBIfam" id="NF041260">
    <property type="entry name" value="actino_IHF"/>
    <property type="match status" value="1"/>
</dbReference>
<gene>
    <name evidence="3" type="primary">mihF</name>
    <name evidence="3" type="ORF">AB0C36_26355</name>
</gene>
<dbReference type="Gene3D" id="1.10.8.50">
    <property type="match status" value="1"/>
</dbReference>
<dbReference type="Pfam" id="PF22525">
    <property type="entry name" value="H2TH_5"/>
    <property type="match status" value="1"/>
</dbReference>
<sequence>MALPELTPETRHAALVKAAAVRRERAAVLTEFRNGTLTLAALLDRSDRVAGKIPVRRVLEALPGVGKIRAARLLLDLDIAENRRLQGLGPRQRDRLLELSPSHQRPDGP</sequence>
<name>A0ABV3DMP4_9ACTN</name>
<protein>
    <submittedName>
        <fullName evidence="3">Integration host factor, actinobacterial type</fullName>
    </submittedName>
</protein>
<dbReference type="SUPFAM" id="SSF46946">
    <property type="entry name" value="S13-like H2TH domain"/>
    <property type="match status" value="1"/>
</dbReference>
<evidence type="ECO:0000259" key="2">
    <source>
        <dbReference type="Pfam" id="PF22525"/>
    </source>
</evidence>
<organism evidence="3 4">
    <name type="scientific">Streptodolium elevatio</name>
    <dbReference type="NCBI Taxonomy" id="3157996"/>
    <lineage>
        <taxon>Bacteria</taxon>
        <taxon>Bacillati</taxon>
        <taxon>Actinomycetota</taxon>
        <taxon>Actinomycetes</taxon>
        <taxon>Kitasatosporales</taxon>
        <taxon>Streptomycetaceae</taxon>
        <taxon>Streptodolium</taxon>
    </lineage>
</organism>
<evidence type="ECO:0000313" key="3">
    <source>
        <dbReference type="EMBL" id="MEU8137024.1"/>
    </source>
</evidence>
<dbReference type="RefSeq" id="WP_358358274.1">
    <property type="nucleotide sequence ID" value="NZ_JBEZFP010000077.1"/>
</dbReference>
<feature type="domain" description="Integration host factor-like helix-two turn-helix" evidence="2">
    <location>
        <begin position="36"/>
        <end position="98"/>
    </location>
</feature>
<comment type="caution">
    <text evidence="3">The sequence shown here is derived from an EMBL/GenBank/DDBJ whole genome shotgun (WGS) entry which is preliminary data.</text>
</comment>
<proteinExistence type="predicted"/>
<keyword evidence="4" id="KW-1185">Reference proteome</keyword>
<accession>A0ABV3DMP4</accession>
<dbReference type="InterPro" id="IPR047806">
    <property type="entry name" value="IHF_actinobact"/>
</dbReference>
<evidence type="ECO:0000313" key="4">
    <source>
        <dbReference type="Proteomes" id="UP001551482"/>
    </source>
</evidence>
<dbReference type="InterPro" id="IPR010979">
    <property type="entry name" value="Ribosomal_uS13-like_H2TH"/>
</dbReference>
<dbReference type="Proteomes" id="UP001551482">
    <property type="component" value="Unassembled WGS sequence"/>
</dbReference>
<feature type="region of interest" description="Disordered" evidence="1">
    <location>
        <begin position="90"/>
        <end position="109"/>
    </location>
</feature>
<evidence type="ECO:0000256" key="1">
    <source>
        <dbReference type="SAM" id="MobiDB-lite"/>
    </source>
</evidence>
<reference evidence="3 4" key="1">
    <citation type="submission" date="2024-06" db="EMBL/GenBank/DDBJ databases">
        <title>The Natural Products Discovery Center: Release of the First 8490 Sequenced Strains for Exploring Actinobacteria Biosynthetic Diversity.</title>
        <authorList>
            <person name="Kalkreuter E."/>
            <person name="Kautsar S.A."/>
            <person name="Yang D."/>
            <person name="Bader C.D."/>
            <person name="Teijaro C.N."/>
            <person name="Fluegel L."/>
            <person name="Davis C.M."/>
            <person name="Simpson J.R."/>
            <person name="Lauterbach L."/>
            <person name="Steele A.D."/>
            <person name="Gui C."/>
            <person name="Meng S."/>
            <person name="Li G."/>
            <person name="Viehrig K."/>
            <person name="Ye F."/>
            <person name="Su P."/>
            <person name="Kiefer A.F."/>
            <person name="Nichols A."/>
            <person name="Cepeda A.J."/>
            <person name="Yan W."/>
            <person name="Fan B."/>
            <person name="Jiang Y."/>
            <person name="Adhikari A."/>
            <person name="Zheng C.-J."/>
            <person name="Schuster L."/>
            <person name="Cowan T.M."/>
            <person name="Smanski M.J."/>
            <person name="Chevrette M.G."/>
            <person name="De Carvalho L.P.S."/>
            <person name="Shen B."/>
        </authorList>
    </citation>
    <scope>NUCLEOTIDE SEQUENCE [LARGE SCALE GENOMIC DNA]</scope>
    <source>
        <strain evidence="3 4">NPDC048946</strain>
    </source>
</reference>
<dbReference type="EMBL" id="JBEZFP010000077">
    <property type="protein sequence ID" value="MEU8137024.1"/>
    <property type="molecule type" value="Genomic_DNA"/>
</dbReference>
<dbReference type="InterPro" id="IPR055201">
    <property type="entry name" value="IHF-like_H2TH"/>
</dbReference>